<dbReference type="PRINTS" id="PR00385">
    <property type="entry name" value="P450"/>
</dbReference>
<evidence type="ECO:0000313" key="12">
    <source>
        <dbReference type="EnsemblPlants" id="LPERR09G06680.1"/>
    </source>
</evidence>
<comment type="similarity">
    <text evidence="2">Belongs to the cytochrome P450 family.</text>
</comment>
<organism evidence="12 13">
    <name type="scientific">Leersia perrieri</name>
    <dbReference type="NCBI Taxonomy" id="77586"/>
    <lineage>
        <taxon>Eukaryota</taxon>
        <taxon>Viridiplantae</taxon>
        <taxon>Streptophyta</taxon>
        <taxon>Embryophyta</taxon>
        <taxon>Tracheophyta</taxon>
        <taxon>Spermatophyta</taxon>
        <taxon>Magnoliopsida</taxon>
        <taxon>Liliopsida</taxon>
        <taxon>Poales</taxon>
        <taxon>Poaceae</taxon>
        <taxon>BOP clade</taxon>
        <taxon>Oryzoideae</taxon>
        <taxon>Oryzeae</taxon>
        <taxon>Oryzinae</taxon>
        <taxon>Leersia</taxon>
    </lineage>
</organism>
<dbReference type="PANTHER" id="PTHR24282">
    <property type="entry name" value="CYTOCHROME P450 FAMILY MEMBER"/>
    <property type="match status" value="1"/>
</dbReference>
<dbReference type="Gene3D" id="1.10.630.10">
    <property type="entry name" value="Cytochrome P450"/>
    <property type="match status" value="1"/>
</dbReference>
<evidence type="ECO:0000256" key="1">
    <source>
        <dbReference type="ARBA" id="ARBA00004370"/>
    </source>
</evidence>
<keyword evidence="13" id="KW-1185">Reference proteome</keyword>
<evidence type="ECO:0000256" key="9">
    <source>
        <dbReference type="ARBA" id="ARBA00023033"/>
    </source>
</evidence>
<keyword evidence="6" id="KW-1133">Transmembrane helix</keyword>
<dbReference type="GO" id="GO:0020037">
    <property type="term" value="F:heme binding"/>
    <property type="evidence" value="ECO:0007669"/>
    <property type="project" value="InterPro"/>
</dbReference>
<evidence type="ECO:0000256" key="10">
    <source>
        <dbReference type="ARBA" id="ARBA00023136"/>
    </source>
</evidence>
<evidence type="ECO:0000256" key="5">
    <source>
        <dbReference type="ARBA" id="ARBA00022723"/>
    </source>
</evidence>
<evidence type="ECO:0000256" key="8">
    <source>
        <dbReference type="ARBA" id="ARBA00023004"/>
    </source>
</evidence>
<dbReference type="HOGENOM" id="CLU_001570_5_0_1"/>
<name>A0A0D9XDJ3_9ORYZ</name>
<evidence type="ECO:0000256" key="11">
    <source>
        <dbReference type="PIRSR" id="PIRSR602401-1"/>
    </source>
</evidence>
<evidence type="ECO:0000313" key="13">
    <source>
        <dbReference type="Proteomes" id="UP000032180"/>
    </source>
</evidence>
<protein>
    <recommendedName>
        <fullName evidence="14">Cytochrome P450</fullName>
    </recommendedName>
</protein>
<evidence type="ECO:0000256" key="3">
    <source>
        <dbReference type="ARBA" id="ARBA00022617"/>
    </source>
</evidence>
<reference evidence="13" key="2">
    <citation type="submission" date="2013-12" db="EMBL/GenBank/DDBJ databases">
        <authorList>
            <person name="Yu Y."/>
            <person name="Lee S."/>
            <person name="de Baynast K."/>
            <person name="Wissotski M."/>
            <person name="Liu L."/>
            <person name="Talag J."/>
            <person name="Goicoechea J."/>
            <person name="Angelova A."/>
            <person name="Jetty R."/>
            <person name="Kudrna D."/>
            <person name="Golser W."/>
            <person name="Rivera L."/>
            <person name="Zhang J."/>
            <person name="Wing R."/>
        </authorList>
    </citation>
    <scope>NUCLEOTIDE SEQUENCE</scope>
</reference>
<evidence type="ECO:0000256" key="4">
    <source>
        <dbReference type="ARBA" id="ARBA00022692"/>
    </source>
</evidence>
<dbReference type="STRING" id="77586.A0A0D9XDJ3"/>
<evidence type="ECO:0000256" key="2">
    <source>
        <dbReference type="ARBA" id="ARBA00010617"/>
    </source>
</evidence>
<evidence type="ECO:0008006" key="14">
    <source>
        <dbReference type="Google" id="ProtNLM"/>
    </source>
</evidence>
<dbReference type="GO" id="GO:0005506">
    <property type="term" value="F:iron ion binding"/>
    <property type="evidence" value="ECO:0007669"/>
    <property type="project" value="InterPro"/>
</dbReference>
<dbReference type="Proteomes" id="UP000032180">
    <property type="component" value="Chromosome 9"/>
</dbReference>
<dbReference type="PANTHER" id="PTHR24282:SF228">
    <property type="entry name" value="CYTOKININ HYDROXYLASE"/>
    <property type="match status" value="1"/>
</dbReference>
<sequence>MASFAAALMAAAVATPVVALLLLLRAAWVTLSCYWLTPMRIRRAMAAQGVLGPPPRPLVGNLRDVAALVAASTADDMHSLSHDIVRRLMPHYVLWSQSYGKMFVYMYGSEPRLCMTDTALIKEFLSSKYAHSTGKSWLQRQGTRHFIGGGLLMANGARWSHQRHVVAPAFMADKLKARHPSNTLCSSIDILLSPPLLASSFVNLSSIYAQGRVGHMVECTRKAVGELREAAARRRGGEVEIGEHMTRLTGDIISRTEFNTSYDTGKRIFHLLEDLQRLTARSSRHLWIPGSQYFPSKYRREIRRLNGELEAVLMESIRRSGEIADEGRTSAATYGRGLLAMLLSEMEKKKEDAGAGAGEFSYDAQLVIDECKTFFFAGHETSALLLTWTIMLLATNPTWQDKARAEVALVCGDQPPSADHLSKLTVLQMIIQESLRLYPPATLLPRMAFEDIELTGGVGGGGGIRLPRGISVWIPVLAIHHDEGIWGEDANEFRPERFAPGARRPSSTTAAAAGAARFLPFAAGPRNCVGQAYALVEAKVVLAMLLSSFRFAISDDYRHAPVNVLTLRPKHGVPVHLRPLRP</sequence>
<dbReference type="InterPro" id="IPR036396">
    <property type="entry name" value="Cyt_P450_sf"/>
</dbReference>
<reference evidence="12" key="3">
    <citation type="submission" date="2015-04" db="UniProtKB">
        <authorList>
            <consortium name="EnsemblPlants"/>
        </authorList>
    </citation>
    <scope>IDENTIFICATION</scope>
</reference>
<dbReference type="eggNOG" id="KOG0157">
    <property type="taxonomic scope" value="Eukaryota"/>
</dbReference>
<keyword evidence="7" id="KW-0560">Oxidoreductase</keyword>
<keyword evidence="3 11" id="KW-0349">Heme</keyword>
<keyword evidence="9" id="KW-0503">Monooxygenase</keyword>
<keyword evidence="10" id="KW-0472">Membrane</keyword>
<dbReference type="Pfam" id="PF00067">
    <property type="entry name" value="p450"/>
    <property type="match status" value="2"/>
</dbReference>
<dbReference type="PRINTS" id="PR00463">
    <property type="entry name" value="EP450I"/>
</dbReference>
<dbReference type="SUPFAM" id="SSF48264">
    <property type="entry name" value="Cytochrome P450"/>
    <property type="match status" value="1"/>
</dbReference>
<comment type="cofactor">
    <cofactor evidence="11">
        <name>heme</name>
        <dbReference type="ChEBI" id="CHEBI:30413"/>
    </cofactor>
</comment>
<keyword evidence="4" id="KW-0812">Transmembrane</keyword>
<comment type="subcellular location">
    <subcellularLocation>
        <location evidence="1">Membrane</location>
    </subcellularLocation>
</comment>
<accession>A0A0D9XDJ3</accession>
<dbReference type="GO" id="GO:0016020">
    <property type="term" value="C:membrane"/>
    <property type="evidence" value="ECO:0007669"/>
    <property type="project" value="UniProtKB-SubCell"/>
</dbReference>
<dbReference type="AlphaFoldDB" id="A0A0D9XDJ3"/>
<dbReference type="InterPro" id="IPR050665">
    <property type="entry name" value="Cytochrome_P450_Monooxygen"/>
</dbReference>
<dbReference type="GO" id="GO:0016705">
    <property type="term" value="F:oxidoreductase activity, acting on paired donors, with incorporation or reduction of molecular oxygen"/>
    <property type="evidence" value="ECO:0007669"/>
    <property type="project" value="InterPro"/>
</dbReference>
<keyword evidence="5 11" id="KW-0479">Metal-binding</keyword>
<reference evidence="12 13" key="1">
    <citation type="submission" date="2012-08" db="EMBL/GenBank/DDBJ databases">
        <title>Oryza genome evolution.</title>
        <authorList>
            <person name="Wing R.A."/>
        </authorList>
    </citation>
    <scope>NUCLEOTIDE SEQUENCE</scope>
</reference>
<evidence type="ECO:0000256" key="6">
    <source>
        <dbReference type="ARBA" id="ARBA00022989"/>
    </source>
</evidence>
<dbReference type="Gramene" id="LPERR09G06680.1">
    <property type="protein sequence ID" value="LPERR09G06680.1"/>
    <property type="gene ID" value="LPERR09G06680"/>
</dbReference>
<evidence type="ECO:0000256" key="7">
    <source>
        <dbReference type="ARBA" id="ARBA00023002"/>
    </source>
</evidence>
<dbReference type="InterPro" id="IPR002401">
    <property type="entry name" value="Cyt_P450_E_grp-I"/>
</dbReference>
<dbReference type="GO" id="GO:0006629">
    <property type="term" value="P:lipid metabolic process"/>
    <property type="evidence" value="ECO:0007669"/>
    <property type="project" value="UniProtKB-ARBA"/>
</dbReference>
<dbReference type="InterPro" id="IPR001128">
    <property type="entry name" value="Cyt_P450"/>
</dbReference>
<feature type="binding site" description="axial binding residue" evidence="11">
    <location>
        <position position="528"/>
    </location>
    <ligand>
        <name>heme</name>
        <dbReference type="ChEBI" id="CHEBI:30413"/>
    </ligand>
    <ligandPart>
        <name>Fe</name>
        <dbReference type="ChEBI" id="CHEBI:18248"/>
    </ligandPart>
</feature>
<proteinExistence type="inferred from homology"/>
<dbReference type="EnsemblPlants" id="LPERR09G06680.1">
    <property type="protein sequence ID" value="LPERR09G06680.1"/>
    <property type="gene ID" value="LPERR09G06680"/>
</dbReference>
<dbReference type="GO" id="GO:0004497">
    <property type="term" value="F:monooxygenase activity"/>
    <property type="evidence" value="ECO:0007669"/>
    <property type="project" value="UniProtKB-KW"/>
</dbReference>
<keyword evidence="8 11" id="KW-0408">Iron</keyword>